<accession>A0A972H646</accession>
<dbReference type="EMBL" id="WHOD01000105">
    <property type="protein sequence ID" value="NOU97036.1"/>
    <property type="molecule type" value="Genomic_DNA"/>
</dbReference>
<gene>
    <name evidence="1" type="ORF">GC093_27990</name>
</gene>
<evidence type="ECO:0000313" key="1">
    <source>
        <dbReference type="EMBL" id="NOU97036.1"/>
    </source>
</evidence>
<dbReference type="Proteomes" id="UP000641588">
    <property type="component" value="Unassembled WGS sequence"/>
</dbReference>
<dbReference type="PANTHER" id="PTHR43649">
    <property type="entry name" value="ARABINOSE-BINDING PROTEIN-RELATED"/>
    <property type="match status" value="1"/>
</dbReference>
<dbReference type="AlphaFoldDB" id="A0A972H646"/>
<dbReference type="InterPro" id="IPR006059">
    <property type="entry name" value="SBP"/>
</dbReference>
<evidence type="ECO:0000313" key="2">
    <source>
        <dbReference type="Proteomes" id="UP000641588"/>
    </source>
</evidence>
<dbReference type="Pfam" id="PF13416">
    <property type="entry name" value="SBP_bac_8"/>
    <property type="match status" value="1"/>
</dbReference>
<dbReference type="InterPro" id="IPR050490">
    <property type="entry name" value="Bact_solute-bd_prot1"/>
</dbReference>
<dbReference type="SUPFAM" id="SSF53850">
    <property type="entry name" value="Periplasmic binding protein-like II"/>
    <property type="match status" value="1"/>
</dbReference>
<proteinExistence type="predicted"/>
<comment type="caution">
    <text evidence="1">The sequence shown here is derived from an EMBL/GenBank/DDBJ whole genome shotgun (WGS) entry which is preliminary data.</text>
</comment>
<dbReference type="PROSITE" id="PS51257">
    <property type="entry name" value="PROKAR_LIPOPROTEIN"/>
    <property type="match status" value="1"/>
</dbReference>
<keyword evidence="2" id="KW-1185">Reference proteome</keyword>
<sequence>MPKLRWSSYSAILLLLVWGFGCLYILVFSADDKPATQEKSVKTIKLLMRTGNESESMRQAIPTFEQETGIRVEMIELSRDVYFTTLATQLFAGSGDFDLAFVPSTYIAQFSLGKVLLPLDSFIHDPQLTDEKIFDLTDFLTTYSYNQQLYALPTDVSTHFLYYRSDLIPHPPQTWDELKDQAMRLTQAHNASSPTKWGIGFSGLAPEELPKVFDTLLWSFGGDLLNKEKEVFLDSSQSIYAGQYLEGWVRDKIVPPDLLSWGFSEVRDALMNGDIAIAAPYWNAAYDSIRSSNSPYKDLIKVALIPGEEASDGSIQRAAFQHGWALAINAKSAHPEEAWRFISYITGKRGGAIYARSGGTPARKSILSDPLLQIIRPEFSLVLESMKFARNEPSIPFYPLMIDIQNDALTQILTLHTPPDQALRKAANQLRGAVIHDKVNLLSERKEKAP</sequence>
<protein>
    <submittedName>
        <fullName evidence="1">Extracellular solute-binding protein</fullName>
    </submittedName>
</protein>
<organism evidence="1 2">
    <name type="scientific">Paenibacillus foliorum</name>
    <dbReference type="NCBI Taxonomy" id="2654974"/>
    <lineage>
        <taxon>Bacteria</taxon>
        <taxon>Bacillati</taxon>
        <taxon>Bacillota</taxon>
        <taxon>Bacilli</taxon>
        <taxon>Bacillales</taxon>
        <taxon>Paenibacillaceae</taxon>
        <taxon>Paenibacillus</taxon>
    </lineage>
</organism>
<dbReference type="RefSeq" id="WP_171655269.1">
    <property type="nucleotide sequence ID" value="NZ_WHOD01000105.1"/>
</dbReference>
<dbReference type="Gene3D" id="3.40.190.10">
    <property type="entry name" value="Periplasmic binding protein-like II"/>
    <property type="match status" value="2"/>
</dbReference>
<reference evidence="1" key="1">
    <citation type="submission" date="2019-10" db="EMBL/GenBank/DDBJ databases">
        <title>Description of Paenibacillus glebae sp. nov.</title>
        <authorList>
            <person name="Carlier A."/>
            <person name="Qi S."/>
        </authorList>
    </citation>
    <scope>NUCLEOTIDE SEQUENCE</scope>
    <source>
        <strain evidence="1">LMG 31456</strain>
    </source>
</reference>
<dbReference type="PANTHER" id="PTHR43649:SF12">
    <property type="entry name" value="DIACETYLCHITOBIOSE BINDING PROTEIN DASA"/>
    <property type="match status" value="1"/>
</dbReference>
<name>A0A972H646_9BACL</name>